<dbReference type="InterPro" id="IPR029063">
    <property type="entry name" value="SAM-dependent_MTases_sf"/>
</dbReference>
<evidence type="ECO:0000259" key="1">
    <source>
        <dbReference type="Pfam" id="PF08241"/>
    </source>
</evidence>
<reference evidence="2" key="1">
    <citation type="submission" date="2020-02" db="EMBL/GenBank/DDBJ databases">
        <authorList>
            <person name="Meier V. D."/>
        </authorList>
    </citation>
    <scope>NUCLEOTIDE SEQUENCE</scope>
    <source>
        <strain evidence="2">AVDCRST_MAG55</strain>
    </source>
</reference>
<dbReference type="EMBL" id="CADCUZ010000096">
    <property type="protein sequence ID" value="CAA9422342.1"/>
    <property type="molecule type" value="Genomic_DNA"/>
</dbReference>
<organism evidence="2">
    <name type="scientific">uncultured Rubrobacteraceae bacterium</name>
    <dbReference type="NCBI Taxonomy" id="349277"/>
    <lineage>
        <taxon>Bacteria</taxon>
        <taxon>Bacillati</taxon>
        <taxon>Actinomycetota</taxon>
        <taxon>Rubrobacteria</taxon>
        <taxon>Rubrobacterales</taxon>
        <taxon>Rubrobacteraceae</taxon>
        <taxon>environmental samples</taxon>
    </lineage>
</organism>
<dbReference type="Gene3D" id="3.40.50.150">
    <property type="entry name" value="Vaccinia Virus protein VP39"/>
    <property type="match status" value="1"/>
</dbReference>
<sequence>MRLFSNTKIYERIGGLYDASLGFWSREVRRQAAVALDLREDERLLIIGVGTGMELEHLPAWVRGAGVDLSAGMLQRAHRRRVALGMHDMDLRVMDARRLDFPDESFEAVYLPLILTVVEDGARVLAEAARVAAPGGRLVIADRFWPEGRSRPAVVRAASWILGHFAMRFDRRLSEIRAGAPSLEIEEHRRVAPGAFFHLVTFRKPGSRKPGSRKPG</sequence>
<protein>
    <recommendedName>
        <fullName evidence="1">Methyltransferase type 11 domain-containing protein</fullName>
    </recommendedName>
</protein>
<name>A0A6J4PU35_9ACTN</name>
<dbReference type="Pfam" id="PF08241">
    <property type="entry name" value="Methyltransf_11"/>
    <property type="match status" value="1"/>
</dbReference>
<dbReference type="InterPro" id="IPR013216">
    <property type="entry name" value="Methyltransf_11"/>
</dbReference>
<evidence type="ECO:0000313" key="2">
    <source>
        <dbReference type="EMBL" id="CAA9422342.1"/>
    </source>
</evidence>
<dbReference type="AlphaFoldDB" id="A0A6J4PU35"/>
<accession>A0A6J4PU35</accession>
<gene>
    <name evidence="2" type="ORF">AVDCRST_MAG55-2080</name>
</gene>
<dbReference type="CDD" id="cd02440">
    <property type="entry name" value="AdoMet_MTases"/>
    <property type="match status" value="1"/>
</dbReference>
<feature type="domain" description="Methyltransferase type 11" evidence="1">
    <location>
        <begin position="47"/>
        <end position="140"/>
    </location>
</feature>
<dbReference type="PANTHER" id="PTHR43591">
    <property type="entry name" value="METHYLTRANSFERASE"/>
    <property type="match status" value="1"/>
</dbReference>
<dbReference type="GO" id="GO:0008757">
    <property type="term" value="F:S-adenosylmethionine-dependent methyltransferase activity"/>
    <property type="evidence" value="ECO:0007669"/>
    <property type="project" value="InterPro"/>
</dbReference>
<proteinExistence type="predicted"/>
<dbReference type="SUPFAM" id="SSF53335">
    <property type="entry name" value="S-adenosyl-L-methionine-dependent methyltransferases"/>
    <property type="match status" value="1"/>
</dbReference>